<dbReference type="AlphaFoldDB" id="A0A2S9WXK5"/>
<reference evidence="2 3" key="1">
    <citation type="submission" date="2016-11" db="EMBL/GenBank/DDBJ databases">
        <title>Trade-off between light-utilization and light-protection in marine flavobacteria.</title>
        <authorList>
            <person name="Kumagai Y."/>
        </authorList>
    </citation>
    <scope>NUCLEOTIDE SEQUENCE [LARGE SCALE GENOMIC DNA]</scope>
    <source>
        <strain evidence="2 3">JCM 17109</strain>
    </source>
</reference>
<evidence type="ECO:0000313" key="2">
    <source>
        <dbReference type="EMBL" id="PRP68208.1"/>
    </source>
</evidence>
<dbReference type="OrthoDB" id="931936at2"/>
<evidence type="ECO:0000313" key="3">
    <source>
        <dbReference type="Proteomes" id="UP000239532"/>
    </source>
</evidence>
<dbReference type="Gene3D" id="3.40.800.10">
    <property type="entry name" value="Ureohydrolase domain"/>
    <property type="match status" value="1"/>
</dbReference>
<keyword evidence="3" id="KW-1185">Reference proteome</keyword>
<gene>
    <name evidence="2" type="ORF">BST86_14490</name>
</gene>
<dbReference type="InterPro" id="IPR023696">
    <property type="entry name" value="Ureohydrolase_dom_sf"/>
</dbReference>
<comment type="caution">
    <text evidence="2">The sequence shown here is derived from an EMBL/GenBank/DDBJ whole genome shotgun (WGS) entry which is preliminary data.</text>
</comment>
<evidence type="ECO:0000256" key="1">
    <source>
        <dbReference type="PROSITE-ProRule" id="PRU00742"/>
    </source>
</evidence>
<organism evidence="2 3">
    <name type="scientific">Nonlabens agnitus</name>
    <dbReference type="NCBI Taxonomy" id="870484"/>
    <lineage>
        <taxon>Bacteria</taxon>
        <taxon>Pseudomonadati</taxon>
        <taxon>Bacteroidota</taxon>
        <taxon>Flavobacteriia</taxon>
        <taxon>Flavobacteriales</taxon>
        <taxon>Flavobacteriaceae</taxon>
        <taxon>Nonlabens</taxon>
    </lineage>
</organism>
<sequence length="386" mass="44411">MSLEYLQPIDDATVAHARIQEERTLGKTILLHTKQDGLPDLGKLDIVLISILENRRDQNALLPMGNLDGVRRKLYELFPGNWHSTIADLGDIQAGESVEDTYYVVRELTAYFLKEEILPIILGGSQDLMYPMYRAFDDIKAMINVVNVDHRFDLGNIEMPIDSHSYIGKMVATEPYNLFNYSNLGYQTYFNSQEEIDLLDRLFFDAIRLGELQGDMTIAEPVIRDCDLLGIDLLSVQANDLLYDKGHPNGFQSAQMCSLSRYSGISDRLKAFGIFEIPSGDFPVLESAVSQIIWYFLEGYNFRHGEYPINVSSGFLKYQVPIEDQILNFYKSVKTERWWIELPFNSAINNKLKQYTLLPCDKKDYLQATDQILPERWLKARQKNEI</sequence>
<protein>
    <submittedName>
        <fullName evidence="2">Arginase</fullName>
    </submittedName>
</protein>
<comment type="similarity">
    <text evidence="1">Belongs to the arginase family.</text>
</comment>
<dbReference type="SUPFAM" id="SSF52768">
    <property type="entry name" value="Arginase/deacetylase"/>
    <property type="match status" value="1"/>
</dbReference>
<dbReference type="EMBL" id="MQUC01000003">
    <property type="protein sequence ID" value="PRP68208.1"/>
    <property type="molecule type" value="Genomic_DNA"/>
</dbReference>
<dbReference type="Proteomes" id="UP000239532">
    <property type="component" value="Unassembled WGS sequence"/>
</dbReference>
<dbReference type="GO" id="GO:0016813">
    <property type="term" value="F:hydrolase activity, acting on carbon-nitrogen (but not peptide) bonds, in linear amidines"/>
    <property type="evidence" value="ECO:0007669"/>
    <property type="project" value="UniProtKB-ARBA"/>
</dbReference>
<dbReference type="PROSITE" id="PS51409">
    <property type="entry name" value="ARGINASE_2"/>
    <property type="match status" value="1"/>
</dbReference>
<dbReference type="GO" id="GO:0046872">
    <property type="term" value="F:metal ion binding"/>
    <property type="evidence" value="ECO:0007669"/>
    <property type="project" value="InterPro"/>
</dbReference>
<dbReference type="InterPro" id="IPR006035">
    <property type="entry name" value="Ureohydrolase"/>
</dbReference>
<dbReference type="Pfam" id="PF00491">
    <property type="entry name" value="Arginase"/>
    <property type="match status" value="1"/>
</dbReference>
<name>A0A2S9WXK5_9FLAO</name>
<dbReference type="RefSeq" id="WP_105983877.1">
    <property type="nucleotide sequence ID" value="NZ_MQUC01000003.1"/>
</dbReference>
<accession>A0A2S9WXK5</accession>
<dbReference type="CDD" id="cd09988">
    <property type="entry name" value="Formimidoylglutamase"/>
    <property type="match status" value="1"/>
</dbReference>
<proteinExistence type="inferred from homology"/>